<dbReference type="RefSeq" id="WP_120684911.1">
    <property type="nucleotide sequence ID" value="NZ_RBAL01000031.1"/>
</dbReference>
<dbReference type="InterPro" id="IPR016024">
    <property type="entry name" value="ARM-type_fold"/>
</dbReference>
<evidence type="ECO:0000259" key="2">
    <source>
        <dbReference type="Pfam" id="PF20703"/>
    </source>
</evidence>
<dbReference type="InterPro" id="IPR027417">
    <property type="entry name" value="P-loop_NTPase"/>
</dbReference>
<dbReference type="SUPFAM" id="SSF48371">
    <property type="entry name" value="ARM repeat"/>
    <property type="match status" value="1"/>
</dbReference>
<dbReference type="Pfam" id="PF13646">
    <property type="entry name" value="HEAT_2"/>
    <property type="match status" value="2"/>
</dbReference>
<dbReference type="PANTHER" id="PTHR46312:SF2">
    <property type="entry name" value="NUCLEOTIDE-BINDING OLIGOMERIZATION DOMAIN-CONTAINING PROTEIN 2-LIKE"/>
    <property type="match status" value="1"/>
</dbReference>
<accession>A0A3A9YJ76</accession>
<dbReference type="InterPro" id="IPR004155">
    <property type="entry name" value="PBS_lyase_HEAT"/>
</dbReference>
<sequence length="872" mass="95206">MSKRTELSAERRVLRDELRKLEDAALRGRTRKEAIAEANCRLRQDQLLSYTTVGGWFEKGIPARDFQVLWALVEVLEEWSGRPPADTLTGRDRAVANAGWAVRKKLWKTWWEDASTSRTVTSRSAVPTRHLDAYLKAAGRAARDHPYPGVLPGTTPPLASVYLRQQTAPWTEQTPGGSGGESRGHPGPLRGPADTRPALQVLAEQHACVVLAGPGGGKSSLLRTHLAHSAERWMAGQRDAPVAVLVTAADLVHRPLTSALASAVNAHLPQHGLTENLPEEFFSAPPQPGTQWLVLVDGLDEVTDPKARREVLLTITNVVKDSPAGPYRFVVATRPLPGNELDALDRQWPRHELMPFTVDQLPAVAGSWFRAAGLDDAHSIAERFVQDLQRASLTDLARIPLMASMLCQLHAADPSRPLPQSRGKLYGDFIGLLHRHQDTPGPAGARQEAQHVLNHLHDLIAHLAAERHNGNNEPALDIVKSHPEAQGPPRIPEDQWREFLSTALRRSGLLTVRAGELVFLHQTLQEYLAARHATHDPHTRDKAVHRAFHHPARYLPSYNRGVGLLPPDAPGVRPRLWLRRYWQPPTSDDGNLSYIGFLLDTAREFDPHAVDPYLNRLASRRAGLHGCEFIASQVRLGTLIPPDTVRATADLFLSLATDTTLGNDDRVWAARGLGKLGDPRAADLFLALATDATLTDWNRVEAARELAELGDPRAADLFLTLATDTALDSGDRVWAARGLGERGDPRAADLFLSLATDTALDSGDRVWAARGLGERGDPRAADLLHTLATDTTLGNAGAREWAAWGLGELGDPRAADLFLALATDTTLTDWNRVEAARQLGELGDAPPASAFGDQRRNGAGPHVGRQGEEESG</sequence>
<reference evidence="3 4" key="1">
    <citation type="journal article" date="2014" name="Int. J. Syst. Evol. Microbiol.">
        <title>Streptomyces hoynatensis sp. nov., isolated from deep marine sediment.</title>
        <authorList>
            <person name="Veyisoglu A."/>
            <person name="Sahin N."/>
        </authorList>
    </citation>
    <scope>NUCLEOTIDE SEQUENCE [LARGE SCALE GENOMIC DNA]</scope>
    <source>
        <strain evidence="3 4">KCTC 29097</strain>
    </source>
</reference>
<protein>
    <recommendedName>
        <fullName evidence="2">Novel STAND NTPase 1 domain-containing protein</fullName>
    </recommendedName>
</protein>
<dbReference type="SMART" id="SM00567">
    <property type="entry name" value="EZ_HEAT"/>
    <property type="match status" value="5"/>
</dbReference>
<name>A0A3A9YJ76_9ACTN</name>
<gene>
    <name evidence="3" type="ORF">D7294_29670</name>
</gene>
<dbReference type="EMBL" id="RBAL01000031">
    <property type="protein sequence ID" value="RKN36779.1"/>
    <property type="molecule type" value="Genomic_DNA"/>
</dbReference>
<dbReference type="Pfam" id="PF20703">
    <property type="entry name" value="nSTAND1"/>
    <property type="match status" value="1"/>
</dbReference>
<feature type="region of interest" description="Disordered" evidence="1">
    <location>
        <begin position="841"/>
        <end position="872"/>
    </location>
</feature>
<comment type="caution">
    <text evidence="3">The sequence shown here is derived from an EMBL/GenBank/DDBJ whole genome shotgun (WGS) entry which is preliminary data.</text>
</comment>
<feature type="region of interest" description="Disordered" evidence="1">
    <location>
        <begin position="170"/>
        <end position="194"/>
    </location>
</feature>
<feature type="domain" description="Novel STAND NTPase 1" evidence="2">
    <location>
        <begin position="198"/>
        <end position="450"/>
    </location>
</feature>
<dbReference type="Gene3D" id="1.25.10.10">
    <property type="entry name" value="Leucine-rich Repeat Variant"/>
    <property type="match status" value="2"/>
</dbReference>
<dbReference type="InterPro" id="IPR049052">
    <property type="entry name" value="nSTAND1"/>
</dbReference>
<dbReference type="PANTHER" id="PTHR46312">
    <property type="entry name" value="NACHT DOMAIN-CONTAINING PROTEIN"/>
    <property type="match status" value="1"/>
</dbReference>
<evidence type="ECO:0000256" key="1">
    <source>
        <dbReference type="SAM" id="MobiDB-lite"/>
    </source>
</evidence>
<dbReference type="AlphaFoldDB" id="A0A3A9YJ76"/>
<evidence type="ECO:0000313" key="3">
    <source>
        <dbReference type="EMBL" id="RKN36779.1"/>
    </source>
</evidence>
<dbReference type="InterPro" id="IPR011989">
    <property type="entry name" value="ARM-like"/>
</dbReference>
<dbReference type="Gene3D" id="3.40.50.300">
    <property type="entry name" value="P-loop containing nucleotide triphosphate hydrolases"/>
    <property type="match status" value="1"/>
</dbReference>
<keyword evidence="4" id="KW-1185">Reference proteome</keyword>
<dbReference type="OrthoDB" id="135105at2"/>
<dbReference type="Proteomes" id="UP000272474">
    <property type="component" value="Unassembled WGS sequence"/>
</dbReference>
<proteinExistence type="predicted"/>
<evidence type="ECO:0000313" key="4">
    <source>
        <dbReference type="Proteomes" id="UP000272474"/>
    </source>
</evidence>
<dbReference type="Pfam" id="PF03130">
    <property type="entry name" value="HEAT_PBS"/>
    <property type="match status" value="1"/>
</dbReference>
<organism evidence="3 4">
    <name type="scientific">Streptomyces hoynatensis</name>
    <dbReference type="NCBI Taxonomy" id="1141874"/>
    <lineage>
        <taxon>Bacteria</taxon>
        <taxon>Bacillati</taxon>
        <taxon>Actinomycetota</taxon>
        <taxon>Actinomycetes</taxon>
        <taxon>Kitasatosporales</taxon>
        <taxon>Streptomycetaceae</taxon>
        <taxon>Streptomyces</taxon>
    </lineage>
</organism>